<reference evidence="1" key="1">
    <citation type="submission" date="2016-10" db="EMBL/GenBank/DDBJ databases">
        <authorList>
            <person name="de Groot N.N."/>
        </authorList>
    </citation>
    <scope>NUCLEOTIDE SEQUENCE</scope>
</reference>
<dbReference type="EMBL" id="FPHN01000232">
    <property type="protein sequence ID" value="SFV67827.1"/>
    <property type="molecule type" value="Genomic_DNA"/>
</dbReference>
<dbReference type="AlphaFoldDB" id="A0A1W1CQ64"/>
<name>A0A1W1CQ64_9ZZZZ</name>
<organism evidence="1">
    <name type="scientific">hydrothermal vent metagenome</name>
    <dbReference type="NCBI Taxonomy" id="652676"/>
    <lineage>
        <taxon>unclassified sequences</taxon>
        <taxon>metagenomes</taxon>
        <taxon>ecological metagenomes</taxon>
    </lineage>
</organism>
<evidence type="ECO:0000313" key="1">
    <source>
        <dbReference type="EMBL" id="SFV67827.1"/>
    </source>
</evidence>
<gene>
    <name evidence="1" type="ORF">MNB_SV-14-381</name>
</gene>
<proteinExistence type="predicted"/>
<sequence length="142" mass="16331">MKKIITISILFPLFAFAGLDISKINFALSSIKLSKLSSLPLKFYNNNKSLNLNKKLRFTSKTSADIILFPTRKNINKAFIVDSYKALKKYKNSIGAIYIKKGRTQIVFVKERLENSGFKLMDKARKYLIEECKLQAICLLER</sequence>
<protein>
    <submittedName>
        <fullName evidence="1">Uncharacterized protein</fullName>
    </submittedName>
</protein>
<accession>A0A1W1CQ64</accession>